<name>A0A8J2PRK9_9HEXA</name>
<evidence type="ECO:0000313" key="1">
    <source>
        <dbReference type="EMBL" id="CAG7824861.1"/>
    </source>
</evidence>
<proteinExistence type="predicted"/>
<evidence type="ECO:0000313" key="2">
    <source>
        <dbReference type="Proteomes" id="UP000708208"/>
    </source>
</evidence>
<comment type="caution">
    <text evidence="1">The sequence shown here is derived from an EMBL/GenBank/DDBJ whole genome shotgun (WGS) entry which is preliminary data.</text>
</comment>
<dbReference type="AlphaFoldDB" id="A0A8J2PRK9"/>
<reference evidence="1" key="1">
    <citation type="submission" date="2021-06" db="EMBL/GenBank/DDBJ databases">
        <authorList>
            <person name="Hodson N. C."/>
            <person name="Mongue J. A."/>
            <person name="Jaron S. K."/>
        </authorList>
    </citation>
    <scope>NUCLEOTIDE SEQUENCE</scope>
</reference>
<dbReference type="EMBL" id="CAJVCH010534253">
    <property type="protein sequence ID" value="CAG7824861.1"/>
    <property type="molecule type" value="Genomic_DNA"/>
</dbReference>
<organism evidence="1 2">
    <name type="scientific">Allacma fusca</name>
    <dbReference type="NCBI Taxonomy" id="39272"/>
    <lineage>
        <taxon>Eukaryota</taxon>
        <taxon>Metazoa</taxon>
        <taxon>Ecdysozoa</taxon>
        <taxon>Arthropoda</taxon>
        <taxon>Hexapoda</taxon>
        <taxon>Collembola</taxon>
        <taxon>Symphypleona</taxon>
        <taxon>Sminthuridae</taxon>
        <taxon>Allacma</taxon>
    </lineage>
</organism>
<accession>A0A8J2PRK9</accession>
<feature type="non-terminal residue" evidence="1">
    <location>
        <position position="1"/>
    </location>
</feature>
<dbReference type="Proteomes" id="UP000708208">
    <property type="component" value="Unassembled WGS sequence"/>
</dbReference>
<keyword evidence="2" id="KW-1185">Reference proteome</keyword>
<gene>
    <name evidence="1" type="ORF">AFUS01_LOCUS34997</name>
</gene>
<protein>
    <submittedName>
        <fullName evidence="1">Uncharacterized protein</fullName>
    </submittedName>
</protein>
<sequence>VPLFQRWLQGGRTRYLIRTFRTTVLSLTVYYRLETLKKGAEVKKQGFWIE</sequence>